<evidence type="ECO:0000313" key="2">
    <source>
        <dbReference type="EMBL" id="EEF27232.1"/>
    </source>
</evidence>
<keyword evidence="3" id="KW-1185">Reference proteome</keyword>
<proteinExistence type="predicted"/>
<name>B9TA82_RICCO</name>
<dbReference type="Proteomes" id="UP000008311">
    <property type="component" value="Unassembled WGS sequence"/>
</dbReference>
<sequence length="95" mass="10239">MTTKRDPILLSSDEPGRCTTRQTQALPHPRDEQQAALGITVPLIVCDHAEARGARVYNSSAGNTSSLPIDVICHVRNVVSSSCGERALELATVHF</sequence>
<evidence type="ECO:0000313" key="3">
    <source>
        <dbReference type="Proteomes" id="UP000008311"/>
    </source>
</evidence>
<evidence type="ECO:0000256" key="1">
    <source>
        <dbReference type="SAM" id="MobiDB-lite"/>
    </source>
</evidence>
<protein>
    <submittedName>
        <fullName evidence="2">Uncharacterized protein</fullName>
    </submittedName>
</protein>
<feature type="region of interest" description="Disordered" evidence="1">
    <location>
        <begin position="1"/>
        <end position="31"/>
    </location>
</feature>
<dbReference type="EMBL" id="EQ975596">
    <property type="protein sequence ID" value="EEF27232.1"/>
    <property type="molecule type" value="Genomic_DNA"/>
</dbReference>
<reference evidence="3" key="1">
    <citation type="journal article" date="2010" name="Nat. Biotechnol.">
        <title>Draft genome sequence of the oilseed species Ricinus communis.</title>
        <authorList>
            <person name="Chan A.P."/>
            <person name="Crabtree J."/>
            <person name="Zhao Q."/>
            <person name="Lorenzi H."/>
            <person name="Orvis J."/>
            <person name="Puiu D."/>
            <person name="Melake-Berhan A."/>
            <person name="Jones K.M."/>
            <person name="Redman J."/>
            <person name="Chen G."/>
            <person name="Cahoon E.B."/>
            <person name="Gedil M."/>
            <person name="Stanke M."/>
            <person name="Haas B.J."/>
            <person name="Wortman J.R."/>
            <person name="Fraser-Liggett C.M."/>
            <person name="Ravel J."/>
            <person name="Rabinowicz P.D."/>
        </authorList>
    </citation>
    <scope>NUCLEOTIDE SEQUENCE [LARGE SCALE GENOMIC DNA]</scope>
    <source>
        <strain evidence="3">cv. Hale</strain>
    </source>
</reference>
<dbReference type="InParanoid" id="B9TA82"/>
<accession>B9TA82</accession>
<gene>
    <name evidence="2" type="ORF">RCOM_0100630</name>
</gene>
<dbReference type="AlphaFoldDB" id="B9TA82"/>
<organism evidence="2 3">
    <name type="scientific">Ricinus communis</name>
    <name type="common">Castor bean</name>
    <dbReference type="NCBI Taxonomy" id="3988"/>
    <lineage>
        <taxon>Eukaryota</taxon>
        <taxon>Viridiplantae</taxon>
        <taxon>Streptophyta</taxon>
        <taxon>Embryophyta</taxon>
        <taxon>Tracheophyta</taxon>
        <taxon>Spermatophyta</taxon>
        <taxon>Magnoliopsida</taxon>
        <taxon>eudicotyledons</taxon>
        <taxon>Gunneridae</taxon>
        <taxon>Pentapetalae</taxon>
        <taxon>rosids</taxon>
        <taxon>fabids</taxon>
        <taxon>Malpighiales</taxon>
        <taxon>Euphorbiaceae</taxon>
        <taxon>Acalyphoideae</taxon>
        <taxon>Acalypheae</taxon>
        <taxon>Ricinus</taxon>
    </lineage>
</organism>